<dbReference type="CDD" id="cd04276">
    <property type="entry name" value="ZnMc_MMP_like_2"/>
    <property type="match status" value="1"/>
</dbReference>
<evidence type="ECO:0000313" key="4">
    <source>
        <dbReference type="EMBL" id="TKD53370.1"/>
    </source>
</evidence>
<dbReference type="PANTHER" id="PTHR38478:SF1">
    <property type="entry name" value="ZINC DEPENDENT METALLOPROTEASE DOMAIN LIPOPROTEIN"/>
    <property type="match status" value="1"/>
</dbReference>
<sequence length="799" mass="84444">MVRSIACALLCATAAPALSIALAAPAAAQAADRAPIDVRADAEGRLVVRVPSATPLRIIHATTLRTGLGSSRIGLDRASFGPSNMLVIRRIGQKVAIQFEDARFRATDGTPAEQAAARDSFVGSTIWVGDALETRPDGGYSFDLAPFLRLDTGAVGAQLERGGAAGYALVGDMSAIDTASLKRFPDNVEVDVLQTFRAGDGNEVIAGIAPDARQISFTVHHSFVRLPEPGYRPRRLDPRAGGFSSQAIDFAAPLGSDVVYDLVNRFRLEKTDPAAAASQVKNPIVFYVDNAAPEPIRSALLDGTRWWAEAFDKAGYLGGFRAEILPDDVDPMDVRYNVVNWVNRATRGWSYGQVITDPRTGEIIKGSVLLGSLRVRQDMLIYEALVGAAQTGSGGPNDPAQVALARLRQLAAHEVGHALGLAHNFAGSTQDRASVMDYPAPRIGLVDGRPDLSDAYGVGLGAWDVYAIDWSYGDPAPGTDADAHARAKADRAAAAGLRFVSDADARSAGSPHPWGSLWDDGADPVAELRRMMEVRRAAIGQFGAQALPPGRSLADLRRSFVPVWLLHRYQVEAAAKLVGGVNYDYGVAGAAAPSTRVPADAQMAAIDALVAALAPAALATPERLVPLLSHADNASNDPQIEGEVMPTAGGAVYDPLGAADIGAQVVLDALVEPSRLQRLLVQHAEDARYPGVIQLLDPLLAATMRNLDDALGRRIAYRTLMTLARHARAESTDPEVAALLQARLASEAEALAAGARGSDAEAAWRRATAATLADDEALARELERRGRAPRVPPGMPIGG</sequence>
<dbReference type="InterPro" id="IPR034032">
    <property type="entry name" value="Zn_MMP-like_bac"/>
</dbReference>
<feature type="domain" description="DUF5117" evidence="3">
    <location>
        <begin position="90"/>
        <end position="270"/>
    </location>
</feature>
<feature type="chain" id="PRO_5020361895" evidence="1">
    <location>
        <begin position="24"/>
        <end position="799"/>
    </location>
</feature>
<evidence type="ECO:0000313" key="5">
    <source>
        <dbReference type="Proteomes" id="UP000309138"/>
    </source>
</evidence>
<protein>
    <submittedName>
        <fullName evidence="4">DUF5117 domain-containing protein</fullName>
    </submittedName>
</protein>
<feature type="signal peptide" evidence="1">
    <location>
        <begin position="1"/>
        <end position="23"/>
    </location>
</feature>
<accession>A0A4U1LAB9</accession>
<keyword evidence="1" id="KW-0732">Signal</keyword>
<dbReference type="Proteomes" id="UP000309138">
    <property type="component" value="Unassembled WGS sequence"/>
</dbReference>
<dbReference type="OrthoDB" id="9776599at2"/>
<dbReference type="AlphaFoldDB" id="A0A4U1LAB9"/>
<comment type="caution">
    <text evidence="4">The sequence shown here is derived from an EMBL/GenBank/DDBJ whole genome shotgun (WGS) entry which is preliminary data.</text>
</comment>
<dbReference type="InterPro" id="IPR032534">
    <property type="entry name" value="EcxA_zinc-bd"/>
</dbReference>
<evidence type="ECO:0000259" key="3">
    <source>
        <dbReference type="Pfam" id="PF17148"/>
    </source>
</evidence>
<reference evidence="4 5" key="1">
    <citation type="submission" date="2019-04" db="EMBL/GenBank/DDBJ databases">
        <authorList>
            <person name="Yang Y."/>
            <person name="Wei D."/>
        </authorList>
    </citation>
    <scope>NUCLEOTIDE SEQUENCE [LARGE SCALE GENOMIC DNA]</scope>
    <source>
        <strain evidence="4 5">L-1-4w-11</strain>
    </source>
</reference>
<gene>
    <name evidence="4" type="ORF">FBR43_01770</name>
</gene>
<proteinExistence type="predicted"/>
<organism evidence="4 5">
    <name type="scientific">Sphingomonas baiyangensis</name>
    <dbReference type="NCBI Taxonomy" id="2572576"/>
    <lineage>
        <taxon>Bacteria</taxon>
        <taxon>Pseudomonadati</taxon>
        <taxon>Pseudomonadota</taxon>
        <taxon>Alphaproteobacteria</taxon>
        <taxon>Sphingomonadales</taxon>
        <taxon>Sphingomonadaceae</taxon>
        <taxon>Sphingomonas</taxon>
    </lineage>
</organism>
<name>A0A4U1LAB9_9SPHN</name>
<dbReference type="GO" id="GO:0008237">
    <property type="term" value="F:metallopeptidase activity"/>
    <property type="evidence" value="ECO:0007669"/>
    <property type="project" value="InterPro"/>
</dbReference>
<dbReference type="InterPro" id="IPR033413">
    <property type="entry name" value="DUF5117"/>
</dbReference>
<dbReference type="EMBL" id="SWKR01000001">
    <property type="protein sequence ID" value="TKD53370.1"/>
    <property type="molecule type" value="Genomic_DNA"/>
</dbReference>
<dbReference type="InterPro" id="IPR024079">
    <property type="entry name" value="MetalloPept_cat_dom_sf"/>
</dbReference>
<dbReference type="Pfam" id="PF16313">
    <property type="entry name" value="DUF4953"/>
    <property type="match status" value="1"/>
</dbReference>
<dbReference type="Pfam" id="PF17148">
    <property type="entry name" value="DUF5117"/>
    <property type="match status" value="1"/>
</dbReference>
<evidence type="ECO:0000259" key="2">
    <source>
        <dbReference type="Pfam" id="PF16313"/>
    </source>
</evidence>
<dbReference type="Gene3D" id="3.40.390.10">
    <property type="entry name" value="Collagenase (Catalytic Domain)"/>
    <property type="match status" value="1"/>
</dbReference>
<dbReference type="SUPFAM" id="SSF55486">
    <property type="entry name" value="Metalloproteases ('zincins'), catalytic domain"/>
    <property type="match status" value="1"/>
</dbReference>
<dbReference type="PANTHER" id="PTHR38478">
    <property type="entry name" value="PEPTIDASE M1A AND M12B"/>
    <property type="match status" value="1"/>
</dbReference>
<feature type="domain" description="EcxA zinc-binding" evidence="2">
    <location>
        <begin position="397"/>
        <end position="708"/>
    </location>
</feature>
<evidence type="ECO:0000256" key="1">
    <source>
        <dbReference type="SAM" id="SignalP"/>
    </source>
</evidence>
<keyword evidence="5" id="KW-1185">Reference proteome</keyword>